<accession>A0A2A7AUG4</accession>
<comment type="caution">
    <text evidence="1">The sequence shown here is derived from an EMBL/GenBank/DDBJ whole genome shotgun (WGS) entry which is preliminary data.</text>
</comment>
<dbReference type="InterPro" id="IPR025335">
    <property type="entry name" value="DUF4241"/>
</dbReference>
<proteinExistence type="predicted"/>
<reference evidence="1 2" key="1">
    <citation type="journal article" date="2017" name="Front. Microbiol.">
        <title>New Insights into the Diversity of the Genus Faecalibacterium.</title>
        <authorList>
            <person name="Benevides L."/>
            <person name="Burman S."/>
            <person name="Martin R."/>
            <person name="Robert V."/>
            <person name="Thomas M."/>
            <person name="Miquel S."/>
            <person name="Chain F."/>
            <person name="Sokol H."/>
            <person name="Bermudez-Humaran L.G."/>
            <person name="Morrison M."/>
            <person name="Langella P."/>
            <person name="Azevedo V.A."/>
            <person name="Chatel J.M."/>
            <person name="Soares S."/>
        </authorList>
    </citation>
    <scope>NUCLEOTIDE SEQUENCE [LARGE SCALE GENOMIC DNA]</scope>
    <source>
        <strain evidence="1 2">CNCM I 4575</strain>
    </source>
</reference>
<name>A0A2A7AUG4_9FIRM</name>
<organism evidence="1 2">
    <name type="scientific">Faecalibacterium prausnitzii</name>
    <dbReference type="NCBI Taxonomy" id="853"/>
    <lineage>
        <taxon>Bacteria</taxon>
        <taxon>Bacillati</taxon>
        <taxon>Bacillota</taxon>
        <taxon>Clostridia</taxon>
        <taxon>Eubacteriales</taxon>
        <taxon>Oscillospiraceae</taxon>
        <taxon>Faecalibacterium</taxon>
    </lineage>
</organism>
<protein>
    <recommendedName>
        <fullName evidence="3">DUF4241 domain-containing protein</fullName>
    </recommendedName>
</protein>
<dbReference type="EMBL" id="NMTY01000001">
    <property type="protein sequence ID" value="PDX82739.1"/>
    <property type="molecule type" value="Genomic_DNA"/>
</dbReference>
<dbReference type="AlphaFoldDB" id="A0A2A7AUG4"/>
<evidence type="ECO:0000313" key="2">
    <source>
        <dbReference type="Proteomes" id="UP000220005"/>
    </source>
</evidence>
<dbReference type="Pfam" id="PF14025">
    <property type="entry name" value="DUF4241"/>
    <property type="match status" value="1"/>
</dbReference>
<evidence type="ECO:0000313" key="1">
    <source>
        <dbReference type="EMBL" id="PDX82739.1"/>
    </source>
</evidence>
<dbReference type="Proteomes" id="UP000220005">
    <property type="component" value="Unassembled WGS sequence"/>
</dbReference>
<sequence length="266" mass="30164">MNCYWDGSKSVYIKKQNQQEETDMPTTEWLNKYEAIKDKLTCKDDLEAHFTEKVIGNMAVDVLDIGTVHFPTGQIFACDPLVELEDTLPFLQTIPAGTYPVKICVVPSEQYGDRYACVKVEVSQEKPVRYELGMVGNEDLDEELGEDEYFGFGVDAGMGCVADIQTQAAFKAYWAKRLEEDPDIDPYNDLFCDLLEENAKAYPKYQGDCGDWLNWTVPGTDCNLPIFASGWGDGYYPVYFGYDAKGKICAVYVRFIDIEASYKEQE</sequence>
<gene>
    <name evidence="1" type="ORF">CGS58_00090</name>
</gene>
<evidence type="ECO:0008006" key="3">
    <source>
        <dbReference type="Google" id="ProtNLM"/>
    </source>
</evidence>